<protein>
    <submittedName>
        <fullName evidence="2">Uncharacterized protein</fullName>
    </submittedName>
</protein>
<accession>A0A9W6ZDB2</accession>
<keyword evidence="3" id="KW-1185">Reference proteome</keyword>
<dbReference type="Proteomes" id="UP001165122">
    <property type="component" value="Unassembled WGS sequence"/>
</dbReference>
<gene>
    <name evidence="2" type="ORF">TrLO_g9418</name>
</gene>
<comment type="caution">
    <text evidence="2">The sequence shown here is derived from an EMBL/GenBank/DDBJ whole genome shotgun (WGS) entry which is preliminary data.</text>
</comment>
<feature type="region of interest" description="Disordered" evidence="1">
    <location>
        <begin position="1"/>
        <end position="76"/>
    </location>
</feature>
<sequence>MSTRPTRTKKRPSKYDNNIDSDEEERIKKAKPLPPVDHLPSCSPSLPSRSPSPPPTPPPKPIVKEAGAVTQPPGAPALSPFLAAKLAELHQGSARKGQRYKIEPNERVPTDQVLDHGGEWTYLYRPGNSEKSTNGKPYYYEVEILGNLLWMHEGYQYPLEKKHKMEKWLDVDPYIDLEKRITRMNGRGFYEVDISTMMGDPPEHPE</sequence>
<name>A0A9W6ZDB2_9STRA</name>
<dbReference type="EMBL" id="BRXW01000393">
    <property type="protein sequence ID" value="GMH50146.1"/>
    <property type="molecule type" value="Genomic_DNA"/>
</dbReference>
<evidence type="ECO:0000256" key="1">
    <source>
        <dbReference type="SAM" id="MobiDB-lite"/>
    </source>
</evidence>
<dbReference type="AlphaFoldDB" id="A0A9W6ZDB2"/>
<evidence type="ECO:0000313" key="2">
    <source>
        <dbReference type="EMBL" id="GMH50146.1"/>
    </source>
</evidence>
<proteinExistence type="predicted"/>
<evidence type="ECO:0000313" key="3">
    <source>
        <dbReference type="Proteomes" id="UP001165122"/>
    </source>
</evidence>
<feature type="compositionally biased region" description="Low complexity" evidence="1">
    <location>
        <begin position="40"/>
        <end position="49"/>
    </location>
</feature>
<feature type="compositionally biased region" description="Basic residues" evidence="1">
    <location>
        <begin position="1"/>
        <end position="12"/>
    </location>
</feature>
<feature type="compositionally biased region" description="Pro residues" evidence="1">
    <location>
        <begin position="50"/>
        <end position="61"/>
    </location>
</feature>
<reference evidence="3" key="1">
    <citation type="journal article" date="2023" name="Commun. Biol.">
        <title>Genome analysis of Parmales, the sister group of diatoms, reveals the evolutionary specialization of diatoms from phago-mixotrophs to photoautotrophs.</title>
        <authorList>
            <person name="Ban H."/>
            <person name="Sato S."/>
            <person name="Yoshikawa S."/>
            <person name="Yamada K."/>
            <person name="Nakamura Y."/>
            <person name="Ichinomiya M."/>
            <person name="Sato N."/>
            <person name="Blanc-Mathieu R."/>
            <person name="Endo H."/>
            <person name="Kuwata A."/>
            <person name="Ogata H."/>
        </authorList>
    </citation>
    <scope>NUCLEOTIDE SEQUENCE [LARGE SCALE GENOMIC DNA]</scope>
    <source>
        <strain evidence="3">NIES 3700</strain>
    </source>
</reference>
<organism evidence="2 3">
    <name type="scientific">Triparma laevis f. longispina</name>
    <dbReference type="NCBI Taxonomy" id="1714387"/>
    <lineage>
        <taxon>Eukaryota</taxon>
        <taxon>Sar</taxon>
        <taxon>Stramenopiles</taxon>
        <taxon>Ochrophyta</taxon>
        <taxon>Bolidophyceae</taxon>
        <taxon>Parmales</taxon>
        <taxon>Triparmaceae</taxon>
        <taxon>Triparma</taxon>
    </lineage>
</organism>